<keyword evidence="2" id="KW-0418">Kinase</keyword>
<organism evidence="2 3">
    <name type="scientific">Conyzicola lurida</name>
    <dbReference type="NCBI Taxonomy" id="1172621"/>
    <lineage>
        <taxon>Bacteria</taxon>
        <taxon>Bacillati</taxon>
        <taxon>Actinomycetota</taxon>
        <taxon>Actinomycetes</taxon>
        <taxon>Micrococcales</taxon>
        <taxon>Microbacteriaceae</taxon>
        <taxon>Conyzicola</taxon>
    </lineage>
</organism>
<keyword evidence="2" id="KW-0808">Transferase</keyword>
<comment type="caution">
    <text evidence="2">The sequence shown here is derived from an EMBL/GenBank/DDBJ whole genome shotgun (WGS) entry which is preliminary data.</text>
</comment>
<proteinExistence type="predicted"/>
<reference evidence="2 3" key="1">
    <citation type="submission" date="2020-08" db="EMBL/GenBank/DDBJ databases">
        <title>Sequencing the genomes of 1000 actinobacteria strains.</title>
        <authorList>
            <person name="Klenk H.-P."/>
        </authorList>
    </citation>
    <scope>NUCLEOTIDE SEQUENCE [LARGE SCALE GENOMIC DNA]</scope>
    <source>
        <strain evidence="2 3">DSM 105784</strain>
    </source>
</reference>
<name>A0A841AF31_9MICO</name>
<keyword evidence="3" id="KW-1185">Reference proteome</keyword>
<keyword evidence="1" id="KW-0472">Membrane</keyword>
<dbReference type="EMBL" id="JACHMJ010000001">
    <property type="protein sequence ID" value="MBB5841847.1"/>
    <property type="molecule type" value="Genomic_DNA"/>
</dbReference>
<dbReference type="Proteomes" id="UP000536685">
    <property type="component" value="Unassembled WGS sequence"/>
</dbReference>
<sequence length="208" mass="21726">MTPFSWSGLAWFGVATVVLVALMLVLELLVRRRGVGPETTRRIAHVLACLYGVFAHSVLPPWLFVAACSLFVVALVISRRRGLLAAVHTTRRRSLGEVYLPGGIIIAALAGAVAGSDGVFLAAILILSFADVAAGVTGDLLRSTTKTWWGSLAFFVVAGVITLVCGFSPLASVTVALAATAAERVSTRGLDNLTVPVVAGVLLALFAR</sequence>
<dbReference type="AlphaFoldDB" id="A0A841AF31"/>
<feature type="transmembrane region" description="Helical" evidence="1">
    <location>
        <begin position="190"/>
        <end position="207"/>
    </location>
</feature>
<dbReference type="RefSeq" id="WP_184232764.1">
    <property type="nucleotide sequence ID" value="NZ_JACHMJ010000001.1"/>
</dbReference>
<gene>
    <name evidence="2" type="ORF">HD599_000170</name>
</gene>
<keyword evidence="1" id="KW-1133">Transmembrane helix</keyword>
<keyword evidence="1" id="KW-0812">Transmembrane</keyword>
<feature type="transmembrane region" description="Helical" evidence="1">
    <location>
        <begin position="120"/>
        <end position="141"/>
    </location>
</feature>
<feature type="transmembrane region" description="Helical" evidence="1">
    <location>
        <begin position="6"/>
        <end position="30"/>
    </location>
</feature>
<evidence type="ECO:0000256" key="1">
    <source>
        <dbReference type="SAM" id="Phobius"/>
    </source>
</evidence>
<evidence type="ECO:0000313" key="2">
    <source>
        <dbReference type="EMBL" id="MBB5841847.1"/>
    </source>
</evidence>
<feature type="transmembrane region" description="Helical" evidence="1">
    <location>
        <begin position="98"/>
        <end position="114"/>
    </location>
</feature>
<accession>A0A841AF31</accession>
<feature type="transmembrane region" description="Helical" evidence="1">
    <location>
        <begin position="153"/>
        <end position="178"/>
    </location>
</feature>
<feature type="transmembrane region" description="Helical" evidence="1">
    <location>
        <begin position="61"/>
        <end position="77"/>
    </location>
</feature>
<evidence type="ECO:0000313" key="3">
    <source>
        <dbReference type="Proteomes" id="UP000536685"/>
    </source>
</evidence>
<protein>
    <submittedName>
        <fullName evidence="2">Dolichol kinase</fullName>
    </submittedName>
</protein>
<dbReference type="GO" id="GO:0016301">
    <property type="term" value="F:kinase activity"/>
    <property type="evidence" value="ECO:0007669"/>
    <property type="project" value="UniProtKB-KW"/>
</dbReference>